<proteinExistence type="predicted"/>
<comment type="caution">
    <text evidence="2">The sequence shown here is derived from an EMBL/GenBank/DDBJ whole genome shotgun (WGS) entry which is preliminary data.</text>
</comment>
<organism evidence="2 3">
    <name type="scientific">Granulicella aggregans</name>
    <dbReference type="NCBI Taxonomy" id="474949"/>
    <lineage>
        <taxon>Bacteria</taxon>
        <taxon>Pseudomonadati</taxon>
        <taxon>Acidobacteriota</taxon>
        <taxon>Terriglobia</taxon>
        <taxon>Terriglobales</taxon>
        <taxon>Acidobacteriaceae</taxon>
        <taxon>Granulicella</taxon>
    </lineage>
</organism>
<evidence type="ECO:0000313" key="2">
    <source>
        <dbReference type="EMBL" id="MBB5057602.1"/>
    </source>
</evidence>
<evidence type="ECO:0000256" key="1">
    <source>
        <dbReference type="SAM" id="MobiDB-lite"/>
    </source>
</evidence>
<protein>
    <submittedName>
        <fullName evidence="2">Uncharacterized protein</fullName>
    </submittedName>
</protein>
<reference evidence="2 3" key="1">
    <citation type="submission" date="2020-08" db="EMBL/GenBank/DDBJ databases">
        <title>Genomic Encyclopedia of Type Strains, Phase IV (KMG-V): Genome sequencing to study the core and pangenomes of soil and plant-associated prokaryotes.</title>
        <authorList>
            <person name="Whitman W."/>
        </authorList>
    </citation>
    <scope>NUCLEOTIDE SEQUENCE [LARGE SCALE GENOMIC DNA]</scope>
    <source>
        <strain evidence="2 3">M8UP14</strain>
    </source>
</reference>
<evidence type="ECO:0000313" key="3">
    <source>
        <dbReference type="Proteomes" id="UP000540989"/>
    </source>
</evidence>
<feature type="region of interest" description="Disordered" evidence="1">
    <location>
        <begin position="1"/>
        <end position="26"/>
    </location>
</feature>
<dbReference type="EMBL" id="JACHIP010000003">
    <property type="protein sequence ID" value="MBB5057602.1"/>
    <property type="molecule type" value="Genomic_DNA"/>
</dbReference>
<keyword evidence="3" id="KW-1185">Reference proteome</keyword>
<feature type="compositionally biased region" description="Polar residues" evidence="1">
    <location>
        <begin position="1"/>
        <end position="14"/>
    </location>
</feature>
<gene>
    <name evidence="2" type="ORF">HDF16_002308</name>
</gene>
<sequence length="88" mass="8842">MSFSISAISSNDATLDTAPQAKQAPKVSVADEIKQLADQGRSAQTIATTVGLPETLVAVELGTTTTTSSTTSQAGALLALGARLSVHA</sequence>
<dbReference type="Proteomes" id="UP000540989">
    <property type="component" value="Unassembled WGS sequence"/>
</dbReference>
<name>A0A7W8E3I0_9BACT</name>
<dbReference type="RefSeq" id="WP_184216626.1">
    <property type="nucleotide sequence ID" value="NZ_JACHIP010000003.1"/>
</dbReference>
<dbReference type="AlphaFoldDB" id="A0A7W8E3I0"/>
<accession>A0A7W8E3I0</accession>